<name>A0A0F5FS94_9HYPH</name>
<dbReference type="Pfam" id="PF14871">
    <property type="entry name" value="GHL6"/>
    <property type="match status" value="1"/>
</dbReference>
<dbReference type="EMBL" id="JZEX01000116">
    <property type="protein sequence ID" value="KKB11460.1"/>
    <property type="molecule type" value="Genomic_DNA"/>
</dbReference>
<sequence>MLDAKAERATNLRTADWYKSATRWTQLTLAEDDPVKFDPAFWIDVFKRTKSNAACLSAGGYIAYYPSKVQYHYVSKFIGDTDPFGTLVDGARRLGMHVMARVDPHAIHQDAADAHPEWIAVDKEGNKRRHWAFPEVWVTCAYGDYNQKFMPQVLEEIARDYDIDAIFANRWQGHGVCYCDSCRTRFKAASGFDLPLVSDAEDPAWLAWSAWRRQVLSKLVVEWDEVVKAVKPHASFIPNMGSVSLTEFDLSLIEKHCPFLVVDDQGRRGTESIWMSGRNGKRMRATFRERPAILITSIGPEEEHRWKDSVTTGPEIEAWITNGAAHGMLPWFTKFNGVVPDERWVEPVADAFALHAALEPVLNATVPTAEIALLDPATTLRHHGYETRHKAEADDLGFYRALIEAKLPFELVSDQAMTADMLDTFKVIVVANAPCLSDAQCRMLSDYVARGGSLVVAGETATRTEDNEPRNGLGLGELLGARLAAPVRGPVKNTYVALDGDHPINAGFGGAARIIGGTRLIGVEAAGDAATPFLYVPDFPDLPMEEVYVRGEPTAAAVIAREHTGGGRTVYIPWNIGAIFKDVLAADHQRLMENAVRWALARPSAVEVAGKSVLDVAWRRGRDGDAVILFNLTNPMMMKGPIREVFPVGRQTVSIAVPEGKRFAGARLLVADREAKAEVADGRVVVEVPGIDLLEVAHIAWA</sequence>
<dbReference type="InterPro" id="IPR029062">
    <property type="entry name" value="Class_I_gatase-like"/>
</dbReference>
<reference evidence="2 3" key="1">
    <citation type="submission" date="2015-03" db="EMBL/GenBank/DDBJ databases">
        <authorList>
            <person name="Hassan Y.I."/>
            <person name="Lepp D."/>
            <person name="Li X.-Z."/>
            <person name="Zhou T."/>
        </authorList>
    </citation>
    <scope>NUCLEOTIDE SEQUENCE [LARGE SCALE GENOMIC DNA]</scope>
    <source>
        <strain evidence="2 3">BD-c194</strain>
    </source>
</reference>
<dbReference type="PATRIC" id="fig|443610.3.peg.750"/>
<keyword evidence="3" id="KW-1185">Reference proteome</keyword>
<dbReference type="STRING" id="443610.VE25_12550"/>
<gene>
    <name evidence="2" type="ORF">VE25_12550</name>
</gene>
<evidence type="ECO:0000259" key="1">
    <source>
        <dbReference type="Pfam" id="PF22369"/>
    </source>
</evidence>
<evidence type="ECO:0000313" key="2">
    <source>
        <dbReference type="EMBL" id="KKB11460.1"/>
    </source>
</evidence>
<dbReference type="OrthoDB" id="7536405at2"/>
<dbReference type="SUPFAM" id="SSF52317">
    <property type="entry name" value="Class I glutamine amidotransferase-like"/>
    <property type="match status" value="1"/>
</dbReference>
<comment type="caution">
    <text evidence="2">The sequence shown here is derived from an EMBL/GenBank/DDBJ whole genome shotgun (WGS) entry which is preliminary data.</text>
</comment>
<dbReference type="PANTHER" id="PTHR43405:SF1">
    <property type="entry name" value="GLYCOSYL HYDROLASE DIGH"/>
    <property type="match status" value="1"/>
</dbReference>
<dbReference type="InterPro" id="IPR054746">
    <property type="entry name" value="GLMA-like_second"/>
</dbReference>
<dbReference type="PANTHER" id="PTHR43405">
    <property type="entry name" value="GLYCOSYL HYDROLASE DIGH"/>
    <property type="match status" value="1"/>
</dbReference>
<dbReference type="InterPro" id="IPR017853">
    <property type="entry name" value="GH"/>
</dbReference>
<dbReference type="Gene3D" id="3.20.20.80">
    <property type="entry name" value="Glycosidases"/>
    <property type="match status" value="2"/>
</dbReference>
<dbReference type="InterPro" id="IPR028212">
    <property type="entry name" value="GHL6"/>
</dbReference>
<proteinExistence type="predicted"/>
<dbReference type="Proteomes" id="UP000033632">
    <property type="component" value="Unassembled WGS sequence"/>
</dbReference>
<evidence type="ECO:0000313" key="3">
    <source>
        <dbReference type="Proteomes" id="UP000033632"/>
    </source>
</evidence>
<organism evidence="2 3">
    <name type="scientific">Devosia geojensis</name>
    <dbReference type="NCBI Taxonomy" id="443610"/>
    <lineage>
        <taxon>Bacteria</taxon>
        <taxon>Pseudomonadati</taxon>
        <taxon>Pseudomonadota</taxon>
        <taxon>Alphaproteobacteria</taxon>
        <taxon>Hyphomicrobiales</taxon>
        <taxon>Devosiaceae</taxon>
        <taxon>Devosia</taxon>
    </lineage>
</organism>
<dbReference type="InterPro" id="IPR052177">
    <property type="entry name" value="Divisome_Glycosyl_Hydrolase"/>
</dbReference>
<feature type="domain" description="GLMA-like second" evidence="1">
    <location>
        <begin position="397"/>
        <end position="465"/>
    </location>
</feature>
<dbReference type="SUPFAM" id="SSF51445">
    <property type="entry name" value="(Trans)glycosidases"/>
    <property type="match status" value="1"/>
</dbReference>
<dbReference type="Gene3D" id="3.40.50.880">
    <property type="match status" value="1"/>
</dbReference>
<dbReference type="Pfam" id="PF22369">
    <property type="entry name" value="GLMA_2nd"/>
    <property type="match status" value="1"/>
</dbReference>
<protein>
    <recommendedName>
        <fullName evidence="1">GLMA-like second domain-containing protein</fullName>
    </recommendedName>
</protein>
<dbReference type="AlphaFoldDB" id="A0A0F5FS94"/>
<dbReference type="GO" id="GO:0004565">
    <property type="term" value="F:beta-galactosidase activity"/>
    <property type="evidence" value="ECO:0007669"/>
    <property type="project" value="InterPro"/>
</dbReference>
<dbReference type="CDD" id="cd03143">
    <property type="entry name" value="A4_beta-galactosidase_middle_domain"/>
    <property type="match status" value="1"/>
</dbReference>
<accession>A0A0F5FS94</accession>
<dbReference type="RefSeq" id="WP_046108979.1">
    <property type="nucleotide sequence ID" value="NZ_JZEX01000116.1"/>
</dbReference>
<dbReference type="GO" id="GO:0005975">
    <property type="term" value="P:carbohydrate metabolic process"/>
    <property type="evidence" value="ECO:0007669"/>
    <property type="project" value="InterPro"/>
</dbReference>